<evidence type="ECO:0000256" key="6">
    <source>
        <dbReference type="ARBA" id="ARBA00023034"/>
    </source>
</evidence>
<dbReference type="AlphaFoldDB" id="A0AAE1P1J4"/>
<evidence type="ECO:0000256" key="7">
    <source>
        <dbReference type="ARBA" id="ARBA00023136"/>
    </source>
</evidence>
<organism evidence="9 10">
    <name type="scientific">Petrolisthes manimaculis</name>
    <dbReference type="NCBI Taxonomy" id="1843537"/>
    <lineage>
        <taxon>Eukaryota</taxon>
        <taxon>Metazoa</taxon>
        <taxon>Ecdysozoa</taxon>
        <taxon>Arthropoda</taxon>
        <taxon>Crustacea</taxon>
        <taxon>Multicrustacea</taxon>
        <taxon>Malacostraca</taxon>
        <taxon>Eumalacostraca</taxon>
        <taxon>Eucarida</taxon>
        <taxon>Decapoda</taxon>
        <taxon>Pleocyemata</taxon>
        <taxon>Anomura</taxon>
        <taxon>Galatheoidea</taxon>
        <taxon>Porcellanidae</taxon>
        <taxon>Petrolisthes</taxon>
    </lineage>
</organism>
<evidence type="ECO:0000256" key="5">
    <source>
        <dbReference type="ARBA" id="ARBA00022989"/>
    </source>
</evidence>
<keyword evidence="6" id="KW-0333">Golgi apparatus</keyword>
<keyword evidence="7" id="KW-0472">Membrane</keyword>
<accession>A0AAE1P1J4</accession>
<name>A0AAE1P1J4_9EUCA</name>
<keyword evidence="10" id="KW-1185">Reference proteome</keyword>
<comment type="caution">
    <text evidence="9">The sequence shown here is derived from an EMBL/GenBank/DDBJ whole genome shotgun (WGS) entry which is preliminary data.</text>
</comment>
<evidence type="ECO:0000256" key="3">
    <source>
        <dbReference type="ARBA" id="ARBA00022692"/>
    </source>
</evidence>
<keyword evidence="5" id="KW-1133">Transmembrane helix</keyword>
<evidence type="ECO:0000256" key="1">
    <source>
        <dbReference type="ARBA" id="ARBA00004323"/>
    </source>
</evidence>
<sequence length="108" mass="12811">MDWIVGSRHALQEAKRVVSEEYSVVGLVEHMDLSLTLMETLVPRYFTGAVRIYKKIKKVDNNININHQKPQVPLAVKKKLVHMFSNDMDLYNFVEQRLFQQRRKFLLH</sequence>
<dbReference type="InterPro" id="IPR027417">
    <property type="entry name" value="P-loop_NTPase"/>
</dbReference>
<keyword evidence="8" id="KW-0325">Glycoprotein</keyword>
<keyword evidence="2" id="KW-0808">Transferase</keyword>
<evidence type="ECO:0000256" key="4">
    <source>
        <dbReference type="ARBA" id="ARBA00022968"/>
    </source>
</evidence>
<gene>
    <name evidence="9" type="ORF">Pmani_028698</name>
</gene>
<proteinExistence type="predicted"/>
<evidence type="ECO:0000256" key="8">
    <source>
        <dbReference type="ARBA" id="ARBA00023180"/>
    </source>
</evidence>
<comment type="subcellular location">
    <subcellularLocation>
        <location evidence="1">Golgi apparatus membrane</location>
        <topology evidence="1">Single-pass type II membrane protein</topology>
    </subcellularLocation>
</comment>
<dbReference type="InterPro" id="IPR007734">
    <property type="entry name" value="Heparan_SO4_2-O-STrfase"/>
</dbReference>
<dbReference type="GO" id="GO:0008146">
    <property type="term" value="F:sulfotransferase activity"/>
    <property type="evidence" value="ECO:0007669"/>
    <property type="project" value="InterPro"/>
</dbReference>
<reference evidence="9" key="1">
    <citation type="submission" date="2023-11" db="EMBL/GenBank/DDBJ databases">
        <title>Genome assemblies of two species of porcelain crab, Petrolisthes cinctipes and Petrolisthes manimaculis (Anomura: Porcellanidae).</title>
        <authorList>
            <person name="Angst P."/>
        </authorList>
    </citation>
    <scope>NUCLEOTIDE SEQUENCE</scope>
    <source>
        <strain evidence="9">PB745_02</strain>
        <tissue evidence="9">Gill</tissue>
    </source>
</reference>
<evidence type="ECO:0000313" key="9">
    <source>
        <dbReference type="EMBL" id="KAK4298991.1"/>
    </source>
</evidence>
<evidence type="ECO:0000256" key="2">
    <source>
        <dbReference type="ARBA" id="ARBA00022679"/>
    </source>
</evidence>
<dbReference type="PANTHER" id="PTHR12129">
    <property type="entry name" value="HEPARAN SULFATE 2-O-SULFOTRANSFERASE"/>
    <property type="match status" value="1"/>
</dbReference>
<dbReference type="Gene3D" id="3.40.50.300">
    <property type="entry name" value="P-loop containing nucleotide triphosphate hydrolases"/>
    <property type="match status" value="1"/>
</dbReference>
<protein>
    <submittedName>
        <fullName evidence="9">Uncharacterized protein</fullName>
    </submittedName>
</protein>
<keyword evidence="4" id="KW-0735">Signal-anchor</keyword>
<dbReference type="Proteomes" id="UP001292094">
    <property type="component" value="Unassembled WGS sequence"/>
</dbReference>
<keyword evidence="3" id="KW-0812">Transmembrane</keyword>
<dbReference type="EMBL" id="JAWZYT010003318">
    <property type="protein sequence ID" value="KAK4298991.1"/>
    <property type="molecule type" value="Genomic_DNA"/>
</dbReference>
<dbReference type="GO" id="GO:0000139">
    <property type="term" value="C:Golgi membrane"/>
    <property type="evidence" value="ECO:0007669"/>
    <property type="project" value="UniProtKB-SubCell"/>
</dbReference>
<dbReference type="PANTHER" id="PTHR12129:SF15">
    <property type="entry name" value="URONYL 2-SULFOTRANSFERASE"/>
    <property type="match status" value="1"/>
</dbReference>
<evidence type="ECO:0000313" key="10">
    <source>
        <dbReference type="Proteomes" id="UP001292094"/>
    </source>
</evidence>